<accession>A0A4U1L010</accession>
<dbReference type="EMBL" id="SWKR01000002">
    <property type="protein sequence ID" value="TKD49962.1"/>
    <property type="molecule type" value="Genomic_DNA"/>
</dbReference>
<dbReference type="FunFam" id="3.40.50.720:FF:000084">
    <property type="entry name" value="Short-chain dehydrogenase reductase"/>
    <property type="match status" value="1"/>
</dbReference>
<comment type="similarity">
    <text evidence="1">Belongs to the short-chain dehydrogenases/reductases (SDR) family.</text>
</comment>
<dbReference type="GO" id="GO:0016491">
    <property type="term" value="F:oxidoreductase activity"/>
    <property type="evidence" value="ECO:0007669"/>
    <property type="project" value="UniProtKB-KW"/>
</dbReference>
<dbReference type="InterPro" id="IPR002347">
    <property type="entry name" value="SDR_fam"/>
</dbReference>
<evidence type="ECO:0000256" key="1">
    <source>
        <dbReference type="ARBA" id="ARBA00006484"/>
    </source>
</evidence>
<dbReference type="Pfam" id="PF13561">
    <property type="entry name" value="adh_short_C2"/>
    <property type="match status" value="1"/>
</dbReference>
<comment type="caution">
    <text evidence="3">The sequence shown here is derived from an EMBL/GenBank/DDBJ whole genome shotgun (WGS) entry which is preliminary data.</text>
</comment>
<protein>
    <submittedName>
        <fullName evidence="3">SDR family oxidoreductase</fullName>
    </submittedName>
</protein>
<evidence type="ECO:0000256" key="2">
    <source>
        <dbReference type="ARBA" id="ARBA00023002"/>
    </source>
</evidence>
<dbReference type="InterPro" id="IPR036291">
    <property type="entry name" value="NAD(P)-bd_dom_sf"/>
</dbReference>
<dbReference type="Gene3D" id="3.40.50.720">
    <property type="entry name" value="NAD(P)-binding Rossmann-like Domain"/>
    <property type="match status" value="1"/>
</dbReference>
<dbReference type="SUPFAM" id="SSF51735">
    <property type="entry name" value="NAD(P)-binding Rossmann-fold domains"/>
    <property type="match status" value="1"/>
</dbReference>
<dbReference type="PANTHER" id="PTHR43639">
    <property type="entry name" value="OXIDOREDUCTASE, SHORT-CHAIN DEHYDROGENASE/REDUCTASE FAMILY (AFU_ORTHOLOGUE AFUA_5G02870)"/>
    <property type="match status" value="1"/>
</dbReference>
<organism evidence="3 4">
    <name type="scientific">Sphingomonas baiyangensis</name>
    <dbReference type="NCBI Taxonomy" id="2572576"/>
    <lineage>
        <taxon>Bacteria</taxon>
        <taxon>Pseudomonadati</taxon>
        <taxon>Pseudomonadota</taxon>
        <taxon>Alphaproteobacteria</taxon>
        <taxon>Sphingomonadales</taxon>
        <taxon>Sphingomonadaceae</taxon>
        <taxon>Sphingomonas</taxon>
    </lineage>
</organism>
<keyword evidence="4" id="KW-1185">Reference proteome</keyword>
<dbReference type="PANTHER" id="PTHR43639:SF1">
    <property type="entry name" value="SHORT-CHAIN DEHYDROGENASE_REDUCTASE FAMILY PROTEIN"/>
    <property type="match status" value="1"/>
</dbReference>
<gene>
    <name evidence="3" type="ORF">FBR43_03690</name>
</gene>
<dbReference type="CDD" id="cd05233">
    <property type="entry name" value="SDR_c"/>
    <property type="match status" value="1"/>
</dbReference>
<keyword evidence="2" id="KW-0560">Oxidoreductase</keyword>
<name>A0A4U1L010_9SPHN</name>
<dbReference type="PRINTS" id="PR00081">
    <property type="entry name" value="GDHRDH"/>
</dbReference>
<dbReference type="PRINTS" id="PR00080">
    <property type="entry name" value="SDRFAMILY"/>
</dbReference>
<dbReference type="AlphaFoldDB" id="A0A4U1L010"/>
<sequence length="275" mass="28714">MRNNVRYAHACQFAAGGMMPGELDDRTILVTGASKGIGAAIARACGAAGARVIAHYGRDRAGAEAATAEIAPERRLLLEADLGDLRAVQAMWNEAAAWQGRVDVLVNNAAVMLWDGGFDESEPQWDAVWEETLAVNVLAPARLMRGAVNHFLEMGGGAIVTISSWAAQRGVTNPATIAYGASKAAVRSATQSVARGYARQNIQAYIVAPGVVRTRLSEQFAATQPGGEAAVAAGLASGEWVEPDELARLVVFLASGVAPQLSGATLDVNGASYIR</sequence>
<dbReference type="OrthoDB" id="9804774at2"/>
<proteinExistence type="inferred from homology"/>
<evidence type="ECO:0000313" key="3">
    <source>
        <dbReference type="EMBL" id="TKD49962.1"/>
    </source>
</evidence>
<evidence type="ECO:0000313" key="4">
    <source>
        <dbReference type="Proteomes" id="UP000309138"/>
    </source>
</evidence>
<dbReference type="Proteomes" id="UP000309138">
    <property type="component" value="Unassembled WGS sequence"/>
</dbReference>
<reference evidence="3 4" key="1">
    <citation type="submission" date="2019-04" db="EMBL/GenBank/DDBJ databases">
        <authorList>
            <person name="Yang Y."/>
            <person name="Wei D."/>
        </authorList>
    </citation>
    <scope>NUCLEOTIDE SEQUENCE [LARGE SCALE GENOMIC DNA]</scope>
    <source>
        <strain evidence="3 4">L-1-4w-11</strain>
    </source>
</reference>